<proteinExistence type="predicted"/>
<dbReference type="EMBL" id="BMAT01003890">
    <property type="protein sequence ID" value="GFR64338.1"/>
    <property type="molecule type" value="Genomic_DNA"/>
</dbReference>
<evidence type="ECO:0000313" key="3">
    <source>
        <dbReference type="Proteomes" id="UP000762676"/>
    </source>
</evidence>
<dbReference type="InterPro" id="IPR036397">
    <property type="entry name" value="RNaseH_sf"/>
</dbReference>
<dbReference type="GO" id="GO:0015074">
    <property type="term" value="P:DNA integration"/>
    <property type="evidence" value="ECO:0007669"/>
    <property type="project" value="InterPro"/>
</dbReference>
<reference evidence="2 3" key="1">
    <citation type="journal article" date="2021" name="Elife">
        <title>Chloroplast acquisition without the gene transfer in kleptoplastic sea slugs, Plakobranchus ocellatus.</title>
        <authorList>
            <person name="Maeda T."/>
            <person name="Takahashi S."/>
            <person name="Yoshida T."/>
            <person name="Shimamura S."/>
            <person name="Takaki Y."/>
            <person name="Nagai Y."/>
            <person name="Toyoda A."/>
            <person name="Suzuki Y."/>
            <person name="Arimoto A."/>
            <person name="Ishii H."/>
            <person name="Satoh N."/>
            <person name="Nishiyama T."/>
            <person name="Hasebe M."/>
            <person name="Maruyama T."/>
            <person name="Minagawa J."/>
            <person name="Obokata J."/>
            <person name="Shigenobu S."/>
        </authorList>
    </citation>
    <scope>NUCLEOTIDE SEQUENCE [LARGE SCALE GENOMIC DNA]</scope>
</reference>
<dbReference type="GO" id="GO:0003676">
    <property type="term" value="F:nucleic acid binding"/>
    <property type="evidence" value="ECO:0007669"/>
    <property type="project" value="InterPro"/>
</dbReference>
<dbReference type="PROSITE" id="PS50994">
    <property type="entry name" value="INTEGRASE"/>
    <property type="match status" value="1"/>
</dbReference>
<evidence type="ECO:0000259" key="1">
    <source>
        <dbReference type="PROSITE" id="PS50994"/>
    </source>
</evidence>
<name>A0AAV4EV55_9GAST</name>
<feature type="domain" description="Integrase catalytic" evidence="1">
    <location>
        <begin position="1"/>
        <end position="110"/>
    </location>
</feature>
<accession>A0AAV4EV55</accession>
<organism evidence="2 3">
    <name type="scientific">Elysia marginata</name>
    <dbReference type="NCBI Taxonomy" id="1093978"/>
    <lineage>
        <taxon>Eukaryota</taxon>
        <taxon>Metazoa</taxon>
        <taxon>Spiralia</taxon>
        <taxon>Lophotrochozoa</taxon>
        <taxon>Mollusca</taxon>
        <taxon>Gastropoda</taxon>
        <taxon>Heterobranchia</taxon>
        <taxon>Euthyneura</taxon>
        <taxon>Panpulmonata</taxon>
        <taxon>Sacoglossa</taxon>
        <taxon>Placobranchoidea</taxon>
        <taxon>Plakobranchidae</taxon>
        <taxon>Elysia</taxon>
    </lineage>
</organism>
<dbReference type="SUPFAM" id="SSF53098">
    <property type="entry name" value="Ribonuclease H-like"/>
    <property type="match status" value="1"/>
</dbReference>
<comment type="caution">
    <text evidence="2">The sequence shown here is derived from an EMBL/GenBank/DDBJ whole genome shotgun (WGS) entry which is preliminary data.</text>
</comment>
<keyword evidence="3" id="KW-1185">Reference proteome</keyword>
<dbReference type="InterPro" id="IPR012337">
    <property type="entry name" value="RNaseH-like_sf"/>
</dbReference>
<dbReference type="AlphaFoldDB" id="A0AAV4EV55"/>
<protein>
    <submittedName>
        <fullName evidence="2">KRAB-A domain-containing protein 2</fullName>
    </submittedName>
</protein>
<dbReference type="Gene3D" id="3.30.420.10">
    <property type="entry name" value="Ribonuclease H-like superfamily/Ribonuclease H"/>
    <property type="match status" value="1"/>
</dbReference>
<dbReference type="InterPro" id="IPR001584">
    <property type="entry name" value="Integrase_cat-core"/>
</dbReference>
<dbReference type="Proteomes" id="UP000762676">
    <property type="component" value="Unassembled WGS sequence"/>
</dbReference>
<gene>
    <name evidence="2" type="ORF">ElyMa_001920300</name>
</gene>
<sequence length="110" mass="12714">MTYVNHFTKFCVLRRLTTKKAEEVAKNLLDTFLTFVAPAILQSDNGREFVNAVIAELSTLWPQLKLVTERLRHPQSQGAVERLNGVIQDKLVIWMQENKTKRWSVGLKFV</sequence>
<evidence type="ECO:0000313" key="2">
    <source>
        <dbReference type="EMBL" id="GFR64338.1"/>
    </source>
</evidence>